<organism evidence="2">
    <name type="scientific">Clastoptera arizonana</name>
    <name type="common">Arizona spittle bug</name>
    <dbReference type="NCBI Taxonomy" id="38151"/>
    <lineage>
        <taxon>Eukaryota</taxon>
        <taxon>Metazoa</taxon>
        <taxon>Ecdysozoa</taxon>
        <taxon>Arthropoda</taxon>
        <taxon>Hexapoda</taxon>
        <taxon>Insecta</taxon>
        <taxon>Pterygota</taxon>
        <taxon>Neoptera</taxon>
        <taxon>Paraneoptera</taxon>
        <taxon>Hemiptera</taxon>
        <taxon>Auchenorrhyncha</taxon>
        <taxon>Cercopoidea</taxon>
        <taxon>Clastopteridae</taxon>
        <taxon>Clastoptera</taxon>
    </lineage>
</organism>
<feature type="region of interest" description="Disordered" evidence="1">
    <location>
        <begin position="103"/>
        <end position="143"/>
    </location>
</feature>
<accession>A0A1B6CQ14</accession>
<evidence type="ECO:0000313" key="2">
    <source>
        <dbReference type="EMBL" id="JAS15480.1"/>
    </source>
</evidence>
<feature type="non-terminal residue" evidence="2">
    <location>
        <position position="1"/>
    </location>
</feature>
<name>A0A1B6CQ14_9HEMI</name>
<evidence type="ECO:0000256" key="1">
    <source>
        <dbReference type="SAM" id="MobiDB-lite"/>
    </source>
</evidence>
<reference evidence="2" key="1">
    <citation type="submission" date="2015-12" db="EMBL/GenBank/DDBJ databases">
        <title>De novo transcriptome assembly of four potential Pierce s Disease insect vectors from Arizona vineyards.</title>
        <authorList>
            <person name="Tassone E.E."/>
        </authorList>
    </citation>
    <scope>NUCLEOTIDE SEQUENCE</scope>
</reference>
<feature type="region of interest" description="Disordered" evidence="1">
    <location>
        <begin position="34"/>
        <end position="73"/>
    </location>
</feature>
<dbReference type="EMBL" id="GEDC01021818">
    <property type="protein sequence ID" value="JAS15480.1"/>
    <property type="molecule type" value="Transcribed_RNA"/>
</dbReference>
<feature type="compositionally biased region" description="Polar residues" evidence="1">
    <location>
        <begin position="133"/>
        <end position="143"/>
    </location>
</feature>
<gene>
    <name evidence="2" type="ORF">g.5604</name>
</gene>
<dbReference type="AlphaFoldDB" id="A0A1B6CQ14"/>
<feature type="compositionally biased region" description="Acidic residues" evidence="1">
    <location>
        <begin position="60"/>
        <end position="72"/>
    </location>
</feature>
<protein>
    <submittedName>
        <fullName evidence="2">Uncharacterized protein</fullName>
    </submittedName>
</protein>
<feature type="compositionally biased region" description="Low complexity" evidence="1">
    <location>
        <begin position="49"/>
        <end position="59"/>
    </location>
</feature>
<proteinExistence type="predicted"/>
<sequence>VFDMAHSRDLRVTDADFSDRVFKLLYDNVVEESDVVMDDSDQDPDYLVSDAGGDTSDGSSLDDEPQIEDEEDMHYKVENHFLPEGESEFFWGKDDSVWCKKEGNKQRRTGQHNILRGPLPGPTRRARDLGQAPNKSQVWGSYF</sequence>
<feature type="compositionally biased region" description="Acidic residues" evidence="1">
    <location>
        <begin position="34"/>
        <end position="44"/>
    </location>
</feature>
<feature type="non-terminal residue" evidence="2">
    <location>
        <position position="143"/>
    </location>
</feature>